<gene>
    <name evidence="1" type="ORF">P154DRAFT_536030</name>
</gene>
<accession>A0A6A5WEY0</accession>
<proteinExistence type="predicted"/>
<sequence>MSIPSRVHHHSCEQNGCRHRKGELFHEDRSSGIGYRRSYAYYFLLSCTLVTHTVPKSSGAVCRPSHAALDDPDPGQPTTGCQIDPIKATPNTAPTPIPAFAPIDKPLPVELVGRKVVLESELNAGNVLEGTFEERIEDAVDERVEELTEDVDVVIT</sequence>
<keyword evidence="2" id="KW-1185">Reference proteome</keyword>
<evidence type="ECO:0000313" key="2">
    <source>
        <dbReference type="Proteomes" id="UP000799779"/>
    </source>
</evidence>
<protein>
    <submittedName>
        <fullName evidence="1">Uncharacterized protein</fullName>
    </submittedName>
</protein>
<dbReference type="Proteomes" id="UP000799779">
    <property type="component" value="Unassembled WGS sequence"/>
</dbReference>
<dbReference type="EMBL" id="ML977601">
    <property type="protein sequence ID" value="KAF1998701.1"/>
    <property type="molecule type" value="Genomic_DNA"/>
</dbReference>
<evidence type="ECO:0000313" key="1">
    <source>
        <dbReference type="EMBL" id="KAF1998701.1"/>
    </source>
</evidence>
<dbReference type="AlphaFoldDB" id="A0A6A5WEY0"/>
<name>A0A6A5WEY0_9PLEO</name>
<reference evidence="1" key="1">
    <citation type="journal article" date="2020" name="Stud. Mycol.">
        <title>101 Dothideomycetes genomes: a test case for predicting lifestyles and emergence of pathogens.</title>
        <authorList>
            <person name="Haridas S."/>
            <person name="Albert R."/>
            <person name="Binder M."/>
            <person name="Bloem J."/>
            <person name="Labutti K."/>
            <person name="Salamov A."/>
            <person name="Andreopoulos B."/>
            <person name="Baker S."/>
            <person name="Barry K."/>
            <person name="Bills G."/>
            <person name="Bluhm B."/>
            <person name="Cannon C."/>
            <person name="Castanera R."/>
            <person name="Culley D."/>
            <person name="Daum C."/>
            <person name="Ezra D."/>
            <person name="Gonzalez J."/>
            <person name="Henrissat B."/>
            <person name="Kuo A."/>
            <person name="Liang C."/>
            <person name="Lipzen A."/>
            <person name="Lutzoni F."/>
            <person name="Magnuson J."/>
            <person name="Mondo S."/>
            <person name="Nolan M."/>
            <person name="Ohm R."/>
            <person name="Pangilinan J."/>
            <person name="Park H.-J."/>
            <person name="Ramirez L."/>
            <person name="Alfaro M."/>
            <person name="Sun H."/>
            <person name="Tritt A."/>
            <person name="Yoshinaga Y."/>
            <person name="Zwiers L.-H."/>
            <person name="Turgeon B."/>
            <person name="Goodwin S."/>
            <person name="Spatafora J."/>
            <person name="Crous P."/>
            <person name="Grigoriev I."/>
        </authorList>
    </citation>
    <scope>NUCLEOTIDE SEQUENCE</scope>
    <source>
        <strain evidence="1">CBS 123094</strain>
    </source>
</reference>
<organism evidence="1 2">
    <name type="scientific">Amniculicola lignicola CBS 123094</name>
    <dbReference type="NCBI Taxonomy" id="1392246"/>
    <lineage>
        <taxon>Eukaryota</taxon>
        <taxon>Fungi</taxon>
        <taxon>Dikarya</taxon>
        <taxon>Ascomycota</taxon>
        <taxon>Pezizomycotina</taxon>
        <taxon>Dothideomycetes</taxon>
        <taxon>Pleosporomycetidae</taxon>
        <taxon>Pleosporales</taxon>
        <taxon>Amniculicolaceae</taxon>
        <taxon>Amniculicola</taxon>
    </lineage>
</organism>